<feature type="transmembrane region" description="Helical" evidence="10">
    <location>
        <begin position="310"/>
        <end position="331"/>
    </location>
</feature>
<dbReference type="AlphaFoldDB" id="A0A7X8SGI1"/>
<protein>
    <recommendedName>
        <fullName evidence="9">Multidrug-efflux transporter</fullName>
    </recommendedName>
</protein>
<dbReference type="Proteomes" id="UP000585050">
    <property type="component" value="Unassembled WGS sequence"/>
</dbReference>
<feature type="transmembrane region" description="Helical" evidence="10">
    <location>
        <begin position="245"/>
        <end position="263"/>
    </location>
</feature>
<dbReference type="InterPro" id="IPR050222">
    <property type="entry name" value="MATE_MdtK"/>
</dbReference>
<dbReference type="GO" id="GO:0005886">
    <property type="term" value="C:plasma membrane"/>
    <property type="evidence" value="ECO:0007669"/>
    <property type="project" value="UniProtKB-SubCell"/>
</dbReference>
<feature type="transmembrane region" description="Helical" evidence="10">
    <location>
        <begin position="278"/>
        <end position="298"/>
    </location>
</feature>
<keyword evidence="7" id="KW-0406">Ion transport</keyword>
<dbReference type="GO" id="GO:0042910">
    <property type="term" value="F:xenobiotic transmembrane transporter activity"/>
    <property type="evidence" value="ECO:0007669"/>
    <property type="project" value="InterPro"/>
</dbReference>
<evidence type="ECO:0000256" key="8">
    <source>
        <dbReference type="ARBA" id="ARBA00023136"/>
    </source>
</evidence>
<evidence type="ECO:0000256" key="4">
    <source>
        <dbReference type="ARBA" id="ARBA00022475"/>
    </source>
</evidence>
<feature type="transmembrane region" description="Helical" evidence="10">
    <location>
        <begin position="192"/>
        <end position="209"/>
    </location>
</feature>
<feature type="transmembrane region" description="Helical" evidence="10">
    <location>
        <begin position="46"/>
        <end position="69"/>
    </location>
</feature>
<dbReference type="Pfam" id="PF01554">
    <property type="entry name" value="MatE"/>
    <property type="match status" value="2"/>
</dbReference>
<evidence type="ECO:0000256" key="2">
    <source>
        <dbReference type="ARBA" id="ARBA00022448"/>
    </source>
</evidence>
<dbReference type="PANTHER" id="PTHR43298:SF2">
    <property type="entry name" value="FMN_FAD EXPORTER YEEO-RELATED"/>
    <property type="match status" value="1"/>
</dbReference>
<sequence length="450" mass="49733">MKKDLTTGPVKDSIVGLVIPIVSSSLLLFAYNFADILWVGQLGSDAIAAVGTMAIFLSFCWAIISVFLFGSNIIVSLSIGKQNNKQAQELAQQAFIGVVGLTAIIQILIFWQHENIISFFQLNNPVVEKMAKAYLIWSGVEMIFSFMIQQMTSVSNARGDAKTPLKINLIGVGLNIILDPIFMFGFDLGVEGAAIATFISRFIAFVLFWRRSSVEFYGCKCVWIFNLKDYINVLKIGFPPSIQRVMFTLVGIFMARIVAHWGAEAIAAQKIGLQIESMTFMLVNGLSGAMLSFTGQNFGAQKFERIQKGYISTVQFGSIFGVVMGAVFFLFPEFFVKWFLSDPKAVNIAVSYLQIIGISQFLMCIEMITTGVVNGLGKTEIPAAINVVFTVIRVPMAYLFAYTLDFGINGVWLSIAISTFLRAIAITIAYVLIKKKIFISEKKSLQTVSF</sequence>
<dbReference type="InterPro" id="IPR002528">
    <property type="entry name" value="MATE_fam"/>
</dbReference>
<reference evidence="11 12" key="1">
    <citation type="submission" date="2020-04" db="EMBL/GenBank/DDBJ databases">
        <title>Flammeovirga sp. SR4, a novel species isolated from seawater.</title>
        <authorList>
            <person name="Wang X."/>
        </authorList>
    </citation>
    <scope>NUCLEOTIDE SEQUENCE [LARGE SCALE GENOMIC DNA]</scope>
    <source>
        <strain evidence="11 12">SR4</strain>
    </source>
</reference>
<proteinExistence type="predicted"/>
<keyword evidence="8 10" id="KW-0472">Membrane</keyword>
<dbReference type="EMBL" id="JABAIL010000001">
    <property type="protein sequence ID" value="NLR89829.1"/>
    <property type="molecule type" value="Genomic_DNA"/>
</dbReference>
<feature type="transmembrane region" description="Helical" evidence="10">
    <location>
        <begin position="90"/>
        <end position="111"/>
    </location>
</feature>
<comment type="subcellular location">
    <subcellularLocation>
        <location evidence="1">Cell membrane</location>
        <topology evidence="1">Multi-pass membrane protein</topology>
    </subcellularLocation>
</comment>
<evidence type="ECO:0000256" key="7">
    <source>
        <dbReference type="ARBA" id="ARBA00023065"/>
    </source>
</evidence>
<feature type="transmembrane region" description="Helical" evidence="10">
    <location>
        <begin position="131"/>
        <end position="148"/>
    </location>
</feature>
<keyword evidence="12" id="KW-1185">Reference proteome</keyword>
<keyword evidence="2" id="KW-0813">Transport</keyword>
<dbReference type="GO" id="GO:0006811">
    <property type="term" value="P:monoatomic ion transport"/>
    <property type="evidence" value="ECO:0007669"/>
    <property type="project" value="UniProtKB-KW"/>
</dbReference>
<evidence type="ECO:0000256" key="3">
    <source>
        <dbReference type="ARBA" id="ARBA00022449"/>
    </source>
</evidence>
<keyword evidence="3" id="KW-0050">Antiport</keyword>
<dbReference type="RefSeq" id="WP_168880514.1">
    <property type="nucleotide sequence ID" value="NZ_JABAIL010000001.1"/>
</dbReference>
<dbReference type="GO" id="GO:0015297">
    <property type="term" value="F:antiporter activity"/>
    <property type="evidence" value="ECO:0007669"/>
    <property type="project" value="UniProtKB-KW"/>
</dbReference>
<comment type="caution">
    <text evidence="11">The sequence shown here is derived from an EMBL/GenBank/DDBJ whole genome shotgun (WGS) entry which is preliminary data.</text>
</comment>
<evidence type="ECO:0000256" key="5">
    <source>
        <dbReference type="ARBA" id="ARBA00022692"/>
    </source>
</evidence>
<name>A0A7X8SGI1_9BACT</name>
<evidence type="ECO:0000256" key="9">
    <source>
        <dbReference type="ARBA" id="ARBA00031636"/>
    </source>
</evidence>
<evidence type="ECO:0000256" key="6">
    <source>
        <dbReference type="ARBA" id="ARBA00022989"/>
    </source>
</evidence>
<dbReference type="CDD" id="cd13140">
    <property type="entry name" value="MATE_like_1"/>
    <property type="match status" value="1"/>
</dbReference>
<evidence type="ECO:0000256" key="10">
    <source>
        <dbReference type="SAM" id="Phobius"/>
    </source>
</evidence>
<feature type="transmembrane region" description="Helical" evidence="10">
    <location>
        <begin position="410"/>
        <end position="433"/>
    </location>
</feature>
<feature type="transmembrane region" description="Helical" evidence="10">
    <location>
        <begin position="12"/>
        <end position="34"/>
    </location>
</feature>
<evidence type="ECO:0000256" key="1">
    <source>
        <dbReference type="ARBA" id="ARBA00004651"/>
    </source>
</evidence>
<keyword evidence="4" id="KW-1003">Cell membrane</keyword>
<keyword evidence="6 10" id="KW-1133">Transmembrane helix</keyword>
<keyword evidence="5 10" id="KW-0812">Transmembrane</keyword>
<gene>
    <name evidence="11" type="ORF">HGP29_01370</name>
</gene>
<organism evidence="11 12">
    <name type="scientific">Flammeovirga agarivorans</name>
    <dbReference type="NCBI Taxonomy" id="2726742"/>
    <lineage>
        <taxon>Bacteria</taxon>
        <taxon>Pseudomonadati</taxon>
        <taxon>Bacteroidota</taxon>
        <taxon>Cytophagia</taxon>
        <taxon>Cytophagales</taxon>
        <taxon>Flammeovirgaceae</taxon>
        <taxon>Flammeovirga</taxon>
    </lineage>
</organism>
<dbReference type="NCBIfam" id="TIGR00797">
    <property type="entry name" value="matE"/>
    <property type="match status" value="1"/>
</dbReference>
<dbReference type="PANTHER" id="PTHR43298">
    <property type="entry name" value="MULTIDRUG RESISTANCE PROTEIN NORM-RELATED"/>
    <property type="match status" value="1"/>
</dbReference>
<dbReference type="InterPro" id="IPR048279">
    <property type="entry name" value="MdtK-like"/>
</dbReference>
<evidence type="ECO:0000313" key="12">
    <source>
        <dbReference type="Proteomes" id="UP000585050"/>
    </source>
</evidence>
<feature type="transmembrane region" description="Helical" evidence="10">
    <location>
        <begin position="383"/>
        <end position="404"/>
    </location>
</feature>
<feature type="transmembrane region" description="Helical" evidence="10">
    <location>
        <begin position="351"/>
        <end position="376"/>
    </location>
</feature>
<accession>A0A7X8SGI1</accession>
<evidence type="ECO:0000313" key="11">
    <source>
        <dbReference type="EMBL" id="NLR89829.1"/>
    </source>
</evidence>
<feature type="transmembrane region" description="Helical" evidence="10">
    <location>
        <begin position="169"/>
        <end position="186"/>
    </location>
</feature>
<dbReference type="PIRSF" id="PIRSF006603">
    <property type="entry name" value="DinF"/>
    <property type="match status" value="1"/>
</dbReference>